<accession>A0A345L259</accession>
<protein>
    <submittedName>
        <fullName evidence="2">Uncharacterized protein</fullName>
    </submittedName>
</protein>
<feature type="compositionally biased region" description="Polar residues" evidence="1">
    <location>
        <begin position="7"/>
        <end position="16"/>
    </location>
</feature>
<dbReference type="KEGG" id="vg:55600044"/>
<dbReference type="EMBL" id="MH536814">
    <property type="protein sequence ID" value="AXH49361.1"/>
    <property type="molecule type" value="Genomic_DNA"/>
</dbReference>
<evidence type="ECO:0000313" key="2">
    <source>
        <dbReference type="EMBL" id="AXH49361.1"/>
    </source>
</evidence>
<proteinExistence type="predicted"/>
<evidence type="ECO:0000313" key="3">
    <source>
        <dbReference type="Proteomes" id="UP000258408"/>
    </source>
</evidence>
<feature type="compositionally biased region" description="Basic residues" evidence="1">
    <location>
        <begin position="37"/>
        <end position="48"/>
    </location>
</feature>
<evidence type="ECO:0000256" key="1">
    <source>
        <dbReference type="SAM" id="MobiDB-lite"/>
    </source>
</evidence>
<name>A0A345L259_9CAUD</name>
<dbReference type="RefSeq" id="YP_009839415.1">
    <property type="nucleotide sequence ID" value="NC_048720.1"/>
</dbReference>
<organism evidence="2 3">
    <name type="scientific">Streptomyces phage Blueeyedbeauty</name>
    <dbReference type="NCBI Taxonomy" id="2250336"/>
    <lineage>
        <taxon>Viruses</taxon>
        <taxon>Duplodnaviria</taxon>
        <taxon>Heunggongvirae</taxon>
        <taxon>Uroviricota</taxon>
        <taxon>Caudoviricetes</taxon>
        <taxon>Stanwilliamsviridae</taxon>
        <taxon>Loccivirinae</taxon>
        <taxon>Annadreamyvirus</taxon>
        <taxon>Annadreamyvirus blueeyedbeauty</taxon>
    </lineage>
</organism>
<sequence length="48" mass="5839">MAKSVRRIQSQKIQTPRSKKTRDYRNGNDFSNFKGPRYTRKAKYSQEW</sequence>
<feature type="region of interest" description="Disordered" evidence="1">
    <location>
        <begin position="1"/>
        <end position="48"/>
    </location>
</feature>
<gene>
    <name evidence="2" type="primary">254</name>
    <name evidence="2" type="ORF">SEA_BLUEEYEDBEAUTY_254</name>
</gene>
<dbReference type="GeneID" id="55600044"/>
<keyword evidence="3" id="KW-1185">Reference proteome</keyword>
<reference evidence="2 3" key="1">
    <citation type="submission" date="2018-06" db="EMBL/GenBank/DDBJ databases">
        <authorList>
            <person name="Luttrell C.E."/>
            <person name="Myers K.N."/>
            <person name="Simpson A.N."/>
            <person name="Sulollari A."/>
            <person name="Suri N."/>
            <person name="Nayek S."/>
            <person name="Bhuiyan S."/>
            <person name="Smith B.R."/>
            <person name="Hughes L.E."/>
            <person name="Garlena R.A."/>
            <person name="Russell D.A."/>
            <person name="Pope W.H."/>
            <person name="Jacobs-Sera D."/>
            <person name="Hatfull G.F."/>
        </authorList>
    </citation>
    <scope>NUCLEOTIDE SEQUENCE [LARGE SCALE GENOMIC DNA]</scope>
</reference>
<dbReference type="Proteomes" id="UP000258408">
    <property type="component" value="Segment"/>
</dbReference>